<dbReference type="GO" id="GO:0003677">
    <property type="term" value="F:DNA binding"/>
    <property type="evidence" value="ECO:0007669"/>
    <property type="project" value="InterPro"/>
</dbReference>
<comment type="caution">
    <text evidence="1">The sequence shown here is derived from an EMBL/GenBank/DDBJ whole genome shotgun (WGS) entry which is preliminary data.</text>
</comment>
<organism evidence="1 2">
    <name type="scientific">Sphingobacterium siyangense</name>
    <dbReference type="NCBI Taxonomy" id="459529"/>
    <lineage>
        <taxon>Bacteria</taxon>
        <taxon>Pseudomonadati</taxon>
        <taxon>Bacteroidota</taxon>
        <taxon>Sphingobacteriia</taxon>
        <taxon>Sphingobacteriales</taxon>
        <taxon>Sphingobacteriaceae</taxon>
        <taxon>Sphingobacterium</taxon>
    </lineage>
</organism>
<dbReference type="OrthoDB" id="8536512at2"/>
<dbReference type="GO" id="GO:0006260">
    <property type="term" value="P:DNA replication"/>
    <property type="evidence" value="ECO:0007669"/>
    <property type="project" value="InterPro"/>
</dbReference>
<name>A0A562M7X4_9SPHI</name>
<proteinExistence type="predicted"/>
<gene>
    <name evidence="1" type="ORF">IQ31_04954</name>
</gene>
<dbReference type="SUPFAM" id="SSF56731">
    <property type="entry name" value="DNA primase core"/>
    <property type="match status" value="1"/>
</dbReference>
<dbReference type="EMBL" id="VLKR01000040">
    <property type="protein sequence ID" value="TWI15671.1"/>
    <property type="molecule type" value="Genomic_DNA"/>
</dbReference>
<evidence type="ECO:0000313" key="1">
    <source>
        <dbReference type="EMBL" id="TWI15671.1"/>
    </source>
</evidence>
<reference evidence="1 2" key="1">
    <citation type="journal article" date="2015" name="Stand. Genomic Sci.">
        <title>Genomic Encyclopedia of Bacterial and Archaeal Type Strains, Phase III: the genomes of soil and plant-associated and newly described type strains.</title>
        <authorList>
            <person name="Whitman W.B."/>
            <person name="Woyke T."/>
            <person name="Klenk H.P."/>
            <person name="Zhou Y."/>
            <person name="Lilburn T.G."/>
            <person name="Beck B.J."/>
            <person name="De Vos P."/>
            <person name="Vandamme P."/>
            <person name="Eisen J.A."/>
            <person name="Garrity G."/>
            <person name="Hugenholtz P."/>
            <person name="Kyrpides N.C."/>
        </authorList>
    </citation>
    <scope>NUCLEOTIDE SEQUENCE [LARGE SCALE GENOMIC DNA]</scope>
    <source>
        <strain evidence="1 2">CGMCC 1.6855</strain>
    </source>
</reference>
<dbReference type="Proteomes" id="UP000315908">
    <property type="component" value="Unassembled WGS sequence"/>
</dbReference>
<dbReference type="RefSeq" id="WP_145330644.1">
    <property type="nucleotide sequence ID" value="NZ_VLKR01000040.1"/>
</dbReference>
<dbReference type="InterPro" id="IPR036977">
    <property type="entry name" value="DNA_primase_Znf_CHC2"/>
</dbReference>
<dbReference type="GO" id="GO:0008270">
    <property type="term" value="F:zinc ion binding"/>
    <property type="evidence" value="ECO:0007669"/>
    <property type="project" value="InterPro"/>
</dbReference>
<dbReference type="AlphaFoldDB" id="A0A562M7X4"/>
<dbReference type="Gene3D" id="3.40.1360.10">
    <property type="match status" value="1"/>
</dbReference>
<accession>A0A562M7X4</accession>
<dbReference type="Gene3D" id="3.90.580.10">
    <property type="entry name" value="Zinc finger, CHC2-type domain"/>
    <property type="match status" value="1"/>
</dbReference>
<evidence type="ECO:0000313" key="2">
    <source>
        <dbReference type="Proteomes" id="UP000315908"/>
    </source>
</evidence>
<dbReference type="Pfam" id="PF13155">
    <property type="entry name" value="Toprim_2"/>
    <property type="match status" value="1"/>
</dbReference>
<sequence length="311" mass="36214">MSNYILRQDLEDRSIVDFLGRLGYFPVKKSGREFFYHNMLRETGKNTPSLAVWDEGGKWMDHGGSNQTGIQGGGIVQLARAYWPNNSYFEVLQKIQFTFDHFQKAEIPVFDSFKPTNKEIESILEFSHSQQLGRNYVLYSYLQNRGVESVAPGLLWEVYYRNKAFENPSQLFYALGWRNEKGHWEISSPKGFKASIGNKDISIIRGAADYLVLFEGYFDFLSWLKFKKKEITPTIIVLNSVSLVNRAIEAMREFNKIDLYLDNDEVGRHCTSLIKESYPFANDRSNVYTGFKDYNEMLMHLLRNGYSRINR</sequence>
<protein>
    <submittedName>
        <fullName evidence="1">Toprim domain-containing protein</fullName>
    </submittedName>
</protein>